<reference evidence="1 2" key="1">
    <citation type="journal article" date="2022" name="Genome Biol. Evol.">
        <title>The Spruce Budworm Genome: Reconstructing the Evolutionary History of Antifreeze Proteins.</title>
        <authorList>
            <person name="Beliveau C."/>
            <person name="Gagne P."/>
            <person name="Picq S."/>
            <person name="Vernygora O."/>
            <person name="Keeling C.I."/>
            <person name="Pinkney K."/>
            <person name="Doucet D."/>
            <person name="Wen F."/>
            <person name="Johnston J.S."/>
            <person name="Maaroufi H."/>
            <person name="Boyle B."/>
            <person name="Laroche J."/>
            <person name="Dewar K."/>
            <person name="Juretic N."/>
            <person name="Blackburn G."/>
            <person name="Nisole A."/>
            <person name="Brunet B."/>
            <person name="Brandao M."/>
            <person name="Lumley L."/>
            <person name="Duan J."/>
            <person name="Quan G."/>
            <person name="Lucarotti C.J."/>
            <person name="Roe A.D."/>
            <person name="Sperling F.A.H."/>
            <person name="Levesque R.C."/>
            <person name="Cusson M."/>
        </authorList>
    </citation>
    <scope>NUCLEOTIDE SEQUENCE [LARGE SCALE GENOMIC DNA]</scope>
    <source>
        <strain evidence="1">Glfc:IPQL:Cfum</strain>
    </source>
</reference>
<dbReference type="Proteomes" id="UP001064048">
    <property type="component" value="Chromosome 30"/>
</dbReference>
<dbReference type="EMBL" id="CM046130">
    <property type="protein sequence ID" value="KAI8431666.1"/>
    <property type="molecule type" value="Genomic_DNA"/>
</dbReference>
<sequence length="275" mass="31777">MIDCNDKSIKKDVKSCKKKFPEINVTECSNETKKKDVKCKRKLVKNKTEKKTKEKKGQAWRQKPFSKEEGFKEFEEKYNFKIVSVSEDDMVKDMENRKESDNYKLSAFKCDLCFKGFLSQNTYDNHMKVHDLARGNECRLCRKRFFRPAGLRDHMRDNHQLKYHCLRCDETINSKYSAEMHAQFHAGKVFQCEHCGQQFRKATTCNSHMRMSHPLETAEGATCALCGEVFLSAAGLKMHKARSHEFVHAVRRGVCERTGSPDASDGTARTATVHV</sequence>
<evidence type="ECO:0000313" key="1">
    <source>
        <dbReference type="EMBL" id="KAI8431666.1"/>
    </source>
</evidence>
<evidence type="ECO:0000313" key="2">
    <source>
        <dbReference type="Proteomes" id="UP001064048"/>
    </source>
</evidence>
<comment type="caution">
    <text evidence="1">The sequence shown here is derived from an EMBL/GenBank/DDBJ whole genome shotgun (WGS) entry which is preliminary data.</text>
</comment>
<proteinExistence type="predicted"/>
<name>A0ACC0K5D8_CHOFU</name>
<gene>
    <name evidence="1" type="ORF">MSG28_016145</name>
</gene>
<organism evidence="1 2">
    <name type="scientific">Choristoneura fumiferana</name>
    <name type="common">Spruce budworm moth</name>
    <name type="synonym">Archips fumiferana</name>
    <dbReference type="NCBI Taxonomy" id="7141"/>
    <lineage>
        <taxon>Eukaryota</taxon>
        <taxon>Metazoa</taxon>
        <taxon>Ecdysozoa</taxon>
        <taxon>Arthropoda</taxon>
        <taxon>Hexapoda</taxon>
        <taxon>Insecta</taxon>
        <taxon>Pterygota</taxon>
        <taxon>Neoptera</taxon>
        <taxon>Endopterygota</taxon>
        <taxon>Lepidoptera</taxon>
        <taxon>Glossata</taxon>
        <taxon>Ditrysia</taxon>
        <taxon>Tortricoidea</taxon>
        <taxon>Tortricidae</taxon>
        <taxon>Tortricinae</taxon>
        <taxon>Choristoneura</taxon>
    </lineage>
</organism>
<protein>
    <submittedName>
        <fullName evidence="1">Uncharacterized protein</fullName>
    </submittedName>
</protein>
<accession>A0ACC0K5D8</accession>
<keyword evidence="2" id="KW-1185">Reference proteome</keyword>